<evidence type="ECO:0000256" key="1">
    <source>
        <dbReference type="SAM" id="MobiDB-lite"/>
    </source>
</evidence>
<reference evidence="2" key="1">
    <citation type="submission" date="2020-11" db="EMBL/GenBank/DDBJ databases">
        <authorList>
            <person name="Tran Van P."/>
        </authorList>
    </citation>
    <scope>NUCLEOTIDE SEQUENCE</scope>
</reference>
<organism evidence="2">
    <name type="scientific">Timema bartmani</name>
    <dbReference type="NCBI Taxonomy" id="61472"/>
    <lineage>
        <taxon>Eukaryota</taxon>
        <taxon>Metazoa</taxon>
        <taxon>Ecdysozoa</taxon>
        <taxon>Arthropoda</taxon>
        <taxon>Hexapoda</taxon>
        <taxon>Insecta</taxon>
        <taxon>Pterygota</taxon>
        <taxon>Neoptera</taxon>
        <taxon>Polyneoptera</taxon>
        <taxon>Phasmatodea</taxon>
        <taxon>Timematodea</taxon>
        <taxon>Timematoidea</taxon>
        <taxon>Timematidae</taxon>
        <taxon>Timema</taxon>
    </lineage>
</organism>
<dbReference type="EMBL" id="OD568269">
    <property type="protein sequence ID" value="CAD7446745.1"/>
    <property type="molecule type" value="Genomic_DNA"/>
</dbReference>
<accession>A0A7R9F4G3</accession>
<sequence length="80" mass="8659">MALKLALSSPTDGGRSLGLTSRSQDMTPLGTISRNKNSELLPRDGWVSLRSPNIPRLSGWTNRYVTSCGYYTGNITGCPI</sequence>
<dbReference type="AlphaFoldDB" id="A0A7R9F4G3"/>
<proteinExistence type="predicted"/>
<feature type="compositionally biased region" description="Polar residues" evidence="1">
    <location>
        <begin position="18"/>
        <end position="34"/>
    </location>
</feature>
<name>A0A7R9F4G3_9NEOP</name>
<evidence type="ECO:0000313" key="2">
    <source>
        <dbReference type="EMBL" id="CAD7446745.1"/>
    </source>
</evidence>
<protein>
    <submittedName>
        <fullName evidence="2">Uncharacterized protein</fullName>
    </submittedName>
</protein>
<gene>
    <name evidence="2" type="ORF">TBIB3V08_LOCUS9069</name>
</gene>
<feature type="region of interest" description="Disordered" evidence="1">
    <location>
        <begin position="1"/>
        <end position="34"/>
    </location>
</feature>